<dbReference type="OrthoDB" id="342391at2"/>
<evidence type="ECO:0000313" key="12">
    <source>
        <dbReference type="Proteomes" id="UP000232196"/>
    </source>
</evidence>
<feature type="transmembrane region" description="Helical" evidence="10">
    <location>
        <begin position="333"/>
        <end position="354"/>
    </location>
</feature>
<proteinExistence type="inferred from homology"/>
<feature type="transmembrane region" description="Helical" evidence="10">
    <location>
        <begin position="471"/>
        <end position="488"/>
    </location>
</feature>
<keyword evidence="7 9" id="KW-0472">Membrane</keyword>
<evidence type="ECO:0000256" key="2">
    <source>
        <dbReference type="ARBA" id="ARBA00010323"/>
    </source>
</evidence>
<evidence type="ECO:0000256" key="7">
    <source>
        <dbReference type="ARBA" id="ARBA00023136"/>
    </source>
</evidence>
<dbReference type="GO" id="GO:0016746">
    <property type="term" value="F:acyltransferase activity"/>
    <property type="evidence" value="ECO:0007669"/>
    <property type="project" value="UniProtKB-KW"/>
</dbReference>
<keyword evidence="3 9" id="KW-1003">Cell membrane</keyword>
<feature type="transmembrane region" description="Helical" evidence="10">
    <location>
        <begin position="6"/>
        <end position="22"/>
    </location>
</feature>
<keyword evidence="6 10" id="KW-1133">Transmembrane helix</keyword>
<evidence type="ECO:0000256" key="8">
    <source>
        <dbReference type="ARBA" id="ARBA00023315"/>
    </source>
</evidence>
<evidence type="ECO:0000256" key="3">
    <source>
        <dbReference type="ARBA" id="ARBA00022475"/>
    </source>
</evidence>
<dbReference type="GO" id="GO:0042121">
    <property type="term" value="P:alginic acid biosynthetic process"/>
    <property type="evidence" value="ECO:0007669"/>
    <property type="project" value="InterPro"/>
</dbReference>
<dbReference type="AlphaFoldDB" id="A0A2M9XC29"/>
<evidence type="ECO:0000256" key="1">
    <source>
        <dbReference type="ARBA" id="ARBA00004651"/>
    </source>
</evidence>
<keyword evidence="4 9" id="KW-0808">Transferase</keyword>
<dbReference type="InterPro" id="IPR051085">
    <property type="entry name" value="MB_O-acyltransferase"/>
</dbReference>
<dbReference type="GO" id="GO:0005886">
    <property type="term" value="C:plasma membrane"/>
    <property type="evidence" value="ECO:0007669"/>
    <property type="project" value="UniProtKB-SubCell"/>
</dbReference>
<evidence type="ECO:0000313" key="11">
    <source>
        <dbReference type="EMBL" id="PJZ25226.1"/>
    </source>
</evidence>
<dbReference type="PANTHER" id="PTHR13285:SF23">
    <property type="entry name" value="TEICHOIC ACID D-ALANYLTRANSFERASE"/>
    <property type="match status" value="1"/>
</dbReference>
<keyword evidence="8 9" id="KW-0012">Acyltransferase</keyword>
<dbReference type="RefSeq" id="WP_100707293.1">
    <property type="nucleotide sequence ID" value="NZ_NPDL01000005.1"/>
</dbReference>
<dbReference type="Pfam" id="PF03062">
    <property type="entry name" value="MBOAT"/>
    <property type="match status" value="1"/>
</dbReference>
<evidence type="ECO:0000256" key="5">
    <source>
        <dbReference type="ARBA" id="ARBA00022692"/>
    </source>
</evidence>
<name>A0A2M9XC29_9LEPT</name>
<dbReference type="Proteomes" id="UP000232196">
    <property type="component" value="Unassembled WGS sequence"/>
</dbReference>
<accession>A0A2M9XC29</accession>
<comment type="subcellular location">
    <subcellularLocation>
        <location evidence="1">Cell membrane</location>
        <topology evidence="1">Multi-pass membrane protein</topology>
    </subcellularLocation>
</comment>
<keyword evidence="12" id="KW-1185">Reference proteome</keyword>
<feature type="transmembrane region" description="Helical" evidence="10">
    <location>
        <begin position="155"/>
        <end position="172"/>
    </location>
</feature>
<sequence>MLYNSILFFVFFSIVYTIYWVLPEKKRSDFLLISSGIFYIVASSTILSGIYFFLHFLIIVLFNYFAYFKIRTSEKAKAWMIFAVLLNAINLGFFKYFYFMNRILFDLTKYPFFDEVPRILQISLPLAVSFYSFQMIAAAVDAYRKPEGELIGLKQYLGFVIFFPVLIVGPILRTKDYFVNIGHLNPDKDKIVRASYLMISGLIKKILIADPVAGVIAPVFSNPGQYDNLSLVLAAFGYAIQVYCDFSGLTDMARAVGLYFGFELPENFNAPLFSPSGRELWQRWHMSLSFWLRDYIYFPLGGSKKGEWRTYLNLIITMTVGGVWHGADYTFIAWGFYWGVILAFERFLVGKFGWNDEDSKSKILNFLRIQFVFCLFSFSAILFRANSATKMLQHVVGLVTNTQDYLSASLQSLGFGWIENSISLVTGPSPFILESMKNIEKIGYSYLGFIVFHWIQSRKDLLLQWGKGKDWLVVACGVGTVFAIALLSEDSGACIYCQF</sequence>
<dbReference type="PANTHER" id="PTHR13285">
    <property type="entry name" value="ACYLTRANSFERASE"/>
    <property type="match status" value="1"/>
</dbReference>
<protein>
    <submittedName>
        <fullName evidence="11">Acyltransferase</fullName>
    </submittedName>
</protein>
<evidence type="ECO:0000256" key="10">
    <source>
        <dbReference type="SAM" id="Phobius"/>
    </source>
</evidence>
<evidence type="ECO:0000256" key="9">
    <source>
        <dbReference type="PIRNR" id="PIRNR016636"/>
    </source>
</evidence>
<evidence type="ECO:0000256" key="6">
    <source>
        <dbReference type="ARBA" id="ARBA00022989"/>
    </source>
</evidence>
<dbReference type="EMBL" id="NPDN01000006">
    <property type="protein sequence ID" value="PJZ25226.1"/>
    <property type="molecule type" value="Genomic_DNA"/>
</dbReference>
<dbReference type="InterPro" id="IPR004299">
    <property type="entry name" value="MBOAT_fam"/>
</dbReference>
<dbReference type="InterPro" id="IPR028362">
    <property type="entry name" value="AlgI"/>
</dbReference>
<feature type="transmembrane region" description="Helical" evidence="10">
    <location>
        <begin position="366"/>
        <end position="385"/>
    </location>
</feature>
<gene>
    <name evidence="11" type="ORF">CH357_13565</name>
</gene>
<dbReference type="PIRSF" id="PIRSF500217">
    <property type="entry name" value="AlgI"/>
    <property type="match status" value="1"/>
</dbReference>
<reference evidence="11 12" key="1">
    <citation type="submission" date="2017-07" db="EMBL/GenBank/DDBJ databases">
        <title>Leptospira spp. isolated from tropical soils.</title>
        <authorList>
            <person name="Thibeaux R."/>
            <person name="Iraola G."/>
            <person name="Ferres I."/>
            <person name="Bierque E."/>
            <person name="Girault D."/>
            <person name="Soupe-Gilbert M.-E."/>
            <person name="Picardeau M."/>
            <person name="Goarant C."/>
        </authorList>
    </citation>
    <scope>NUCLEOTIDE SEQUENCE [LARGE SCALE GENOMIC DNA]</scope>
    <source>
        <strain evidence="11 12">MCA1-C-A1</strain>
    </source>
</reference>
<comment type="similarity">
    <text evidence="2 9">Belongs to the membrane-bound acyltransferase family.</text>
</comment>
<feature type="transmembrane region" description="Helical" evidence="10">
    <location>
        <begin position="52"/>
        <end position="68"/>
    </location>
</feature>
<dbReference type="PIRSF" id="PIRSF016636">
    <property type="entry name" value="AlgI_DltB"/>
    <property type="match status" value="1"/>
</dbReference>
<dbReference type="InterPro" id="IPR024194">
    <property type="entry name" value="Ac/AlaTfrase_AlgI/DltB"/>
</dbReference>
<keyword evidence="5 10" id="KW-0812">Transmembrane</keyword>
<feature type="transmembrane region" description="Helical" evidence="10">
    <location>
        <begin position="80"/>
        <end position="99"/>
    </location>
</feature>
<organism evidence="11 12">
    <name type="scientific">Leptospira hartskeerlii</name>
    <dbReference type="NCBI Taxonomy" id="2023177"/>
    <lineage>
        <taxon>Bacteria</taxon>
        <taxon>Pseudomonadati</taxon>
        <taxon>Spirochaetota</taxon>
        <taxon>Spirochaetia</taxon>
        <taxon>Leptospirales</taxon>
        <taxon>Leptospiraceae</taxon>
        <taxon>Leptospira</taxon>
    </lineage>
</organism>
<evidence type="ECO:0000256" key="4">
    <source>
        <dbReference type="ARBA" id="ARBA00022679"/>
    </source>
</evidence>
<comment type="caution">
    <text evidence="11">The sequence shown here is derived from an EMBL/GenBank/DDBJ whole genome shotgun (WGS) entry which is preliminary data.</text>
</comment>